<feature type="region of interest" description="Disordered" evidence="1">
    <location>
        <begin position="601"/>
        <end position="626"/>
    </location>
</feature>
<feature type="transmembrane region" description="Helical" evidence="2">
    <location>
        <begin position="446"/>
        <end position="464"/>
    </location>
</feature>
<accession>A0A8J3MTR6</accession>
<feature type="transmembrane region" description="Helical" evidence="2">
    <location>
        <begin position="211"/>
        <end position="231"/>
    </location>
</feature>
<dbReference type="AlphaFoldDB" id="A0A8J3MTR6"/>
<dbReference type="Proteomes" id="UP000612362">
    <property type="component" value="Unassembled WGS sequence"/>
</dbReference>
<evidence type="ECO:0000256" key="2">
    <source>
        <dbReference type="SAM" id="Phobius"/>
    </source>
</evidence>
<reference evidence="3" key="1">
    <citation type="submission" date="2020-10" db="EMBL/GenBank/DDBJ databases">
        <title>Taxonomic study of unclassified bacteria belonging to the class Ktedonobacteria.</title>
        <authorList>
            <person name="Yabe S."/>
            <person name="Wang C.M."/>
            <person name="Zheng Y."/>
            <person name="Sakai Y."/>
            <person name="Cavaletti L."/>
            <person name="Monciardini P."/>
            <person name="Donadio S."/>
        </authorList>
    </citation>
    <scope>NUCLEOTIDE SEQUENCE</scope>
    <source>
        <strain evidence="3">SOSP1-1</strain>
    </source>
</reference>
<evidence type="ECO:0000313" key="4">
    <source>
        <dbReference type="Proteomes" id="UP000612362"/>
    </source>
</evidence>
<evidence type="ECO:0000313" key="3">
    <source>
        <dbReference type="EMBL" id="GHO46196.1"/>
    </source>
</evidence>
<feature type="transmembrane region" description="Helical" evidence="2">
    <location>
        <begin position="162"/>
        <end position="179"/>
    </location>
</feature>
<name>A0A8J3MTR6_9CHLR</name>
<feature type="transmembrane region" description="Helical" evidence="2">
    <location>
        <begin position="252"/>
        <end position="277"/>
    </location>
</feature>
<feature type="transmembrane region" description="Helical" evidence="2">
    <location>
        <begin position="556"/>
        <end position="575"/>
    </location>
</feature>
<feature type="transmembrane region" description="Helical" evidence="2">
    <location>
        <begin position="360"/>
        <end position="380"/>
    </location>
</feature>
<gene>
    <name evidence="3" type="ORF">KSX_43590</name>
</gene>
<dbReference type="EMBL" id="BNJF01000002">
    <property type="protein sequence ID" value="GHO46196.1"/>
    <property type="molecule type" value="Genomic_DNA"/>
</dbReference>
<feature type="transmembrane region" description="Helical" evidence="2">
    <location>
        <begin position="27"/>
        <end position="57"/>
    </location>
</feature>
<evidence type="ECO:0000256" key="1">
    <source>
        <dbReference type="SAM" id="MobiDB-lite"/>
    </source>
</evidence>
<organism evidence="3 4">
    <name type="scientific">Ktedonospora formicarum</name>
    <dbReference type="NCBI Taxonomy" id="2778364"/>
    <lineage>
        <taxon>Bacteria</taxon>
        <taxon>Bacillati</taxon>
        <taxon>Chloroflexota</taxon>
        <taxon>Ktedonobacteria</taxon>
        <taxon>Ktedonobacterales</taxon>
        <taxon>Ktedonobacteraceae</taxon>
        <taxon>Ktedonospora</taxon>
    </lineage>
</organism>
<keyword evidence="2" id="KW-0472">Membrane</keyword>
<feature type="transmembrane region" description="Helical" evidence="2">
    <location>
        <begin position="476"/>
        <end position="500"/>
    </location>
</feature>
<feature type="transmembrane region" description="Helical" evidence="2">
    <location>
        <begin position="512"/>
        <end position="536"/>
    </location>
</feature>
<comment type="caution">
    <text evidence="3">The sequence shown here is derived from an EMBL/GenBank/DDBJ whole genome shotgun (WGS) entry which is preliminary data.</text>
</comment>
<protein>
    <submittedName>
        <fullName evidence="3">Uncharacterized protein</fullName>
    </submittedName>
</protein>
<feature type="transmembrane region" description="Helical" evidence="2">
    <location>
        <begin position="131"/>
        <end position="150"/>
    </location>
</feature>
<sequence>MIVLPEKPNWAQRLNIRLFQPLIASNAIFGSIWGAIVATLLGMLSFFLIITIVAYTIPTDFIQSQGFKDQKTQQGREYVTGELLGYIPLSNSFRDTSELFLTAQNTHATYQTISSGSSSTSTASDTFTSPFHILLLLQGLFLILGGYLAASTDFRNTSLNSLLRGASIAIPYTALLFLLSTQVNGTIPPIFTDLSDTSSSTSTLTVDPNTLLLFGLLWGALFGLIGAGIKLGQGQLRHKIHRYLYTHRHPQIAGIITGGIASTLLGLFMALIAALGLHSQMHNASNLNYIPDVNLTPVHEGIFQGFTNFVNGLMRAVALLAYSCGAPIITHADRNNFYSLKNDSNQIWQQLGGGLITHPWAFVLLLIPIIALFVGGRISASISRVRGSGPGAIQGALIALPFTVLLIAFTLINTNSMTLSGYGSSYSSETTNAIITISRGANFGDVLLWGLVSGAITGALGGAYQNSMLRLSVSKILGSIVKPILLIFTPLYVVFDILLGRPRTQKRSTGSVLLYTAFIAALVLAVLSVGVGLMLIGQNQTITLDQSEQFRDLMALLLIGLPGILLLSAAASALAHDPVLAIITANQPQQPIQPIQPFMPAEVQTPAPQPPTMPASNEPTIQGGGA</sequence>
<feature type="transmembrane region" description="Helical" evidence="2">
    <location>
        <begin position="392"/>
        <end position="412"/>
    </location>
</feature>
<keyword evidence="2" id="KW-0812">Transmembrane</keyword>
<keyword evidence="2" id="KW-1133">Transmembrane helix</keyword>
<keyword evidence="4" id="KW-1185">Reference proteome</keyword>
<proteinExistence type="predicted"/>